<dbReference type="SUPFAM" id="SSF158682">
    <property type="entry name" value="TerB-like"/>
    <property type="match status" value="1"/>
</dbReference>
<dbReference type="Pfam" id="PF05099">
    <property type="entry name" value="TerB"/>
    <property type="match status" value="1"/>
</dbReference>
<dbReference type="OrthoDB" id="8114393at2"/>
<accession>A0A368Z198</accession>
<sequence>MSESIFDRIATFLGTKSAVQKVADDPVLTAELLLLLHIALADGKTDKAEYGAILRVASNDFGISPEEFGEVAEYLKDFGYETTSTQAALAFADVSFERKVQLLRHLLAIANADDELDAKEANLIRKTADLLGVTPEELHKKHV</sequence>
<feature type="domain" description="Co-chaperone DjlA N-terminal" evidence="1">
    <location>
        <begin position="32"/>
        <end position="139"/>
    </location>
</feature>
<reference evidence="2 3" key="1">
    <citation type="submission" date="2018-07" db="EMBL/GenBank/DDBJ databases">
        <title>Genomic Encyclopedia of Type Strains, Phase III (KMG-III): the genomes of soil and plant-associated and newly described type strains.</title>
        <authorList>
            <person name="Whitman W."/>
        </authorList>
    </citation>
    <scope>NUCLEOTIDE SEQUENCE [LARGE SCALE GENOMIC DNA]</scope>
    <source>
        <strain evidence="2 3">31-25a</strain>
    </source>
</reference>
<dbReference type="RefSeq" id="WP_112528650.1">
    <property type="nucleotide sequence ID" value="NZ_QPJM01000002.1"/>
</dbReference>
<dbReference type="EMBL" id="QPJM01000002">
    <property type="protein sequence ID" value="RCW86230.1"/>
    <property type="molecule type" value="Genomic_DNA"/>
</dbReference>
<evidence type="ECO:0000313" key="3">
    <source>
        <dbReference type="Proteomes" id="UP000253324"/>
    </source>
</evidence>
<evidence type="ECO:0000313" key="2">
    <source>
        <dbReference type="EMBL" id="RCW86230.1"/>
    </source>
</evidence>
<organism evidence="2 3">
    <name type="scientific">Phyllobacterium bourgognense</name>
    <dbReference type="NCBI Taxonomy" id="314236"/>
    <lineage>
        <taxon>Bacteria</taxon>
        <taxon>Pseudomonadati</taxon>
        <taxon>Pseudomonadota</taxon>
        <taxon>Alphaproteobacteria</taxon>
        <taxon>Hyphomicrobiales</taxon>
        <taxon>Phyllobacteriaceae</taxon>
        <taxon>Phyllobacterium</taxon>
    </lineage>
</organism>
<dbReference type="AlphaFoldDB" id="A0A368Z198"/>
<gene>
    <name evidence="2" type="ORF">C7476_102210</name>
</gene>
<dbReference type="InterPro" id="IPR029024">
    <property type="entry name" value="TerB-like"/>
</dbReference>
<proteinExistence type="predicted"/>
<dbReference type="Gene3D" id="1.10.3680.10">
    <property type="entry name" value="TerB-like"/>
    <property type="match status" value="1"/>
</dbReference>
<dbReference type="InterPro" id="IPR007791">
    <property type="entry name" value="DjlA_N"/>
</dbReference>
<name>A0A368Z198_9HYPH</name>
<protein>
    <submittedName>
        <fullName evidence="2">Putative tellurite resistance protein B-like protein</fullName>
    </submittedName>
</protein>
<keyword evidence="3" id="KW-1185">Reference proteome</keyword>
<comment type="caution">
    <text evidence="2">The sequence shown here is derived from an EMBL/GenBank/DDBJ whole genome shotgun (WGS) entry which is preliminary data.</text>
</comment>
<dbReference type="Proteomes" id="UP000253324">
    <property type="component" value="Unassembled WGS sequence"/>
</dbReference>
<dbReference type="CDD" id="cd07177">
    <property type="entry name" value="terB_like"/>
    <property type="match status" value="1"/>
</dbReference>
<evidence type="ECO:0000259" key="1">
    <source>
        <dbReference type="Pfam" id="PF05099"/>
    </source>
</evidence>